<feature type="region of interest" description="Disordered" evidence="4">
    <location>
        <begin position="27"/>
        <end position="46"/>
    </location>
</feature>
<proteinExistence type="inferred from homology"/>
<keyword evidence="2" id="KW-0547">Nucleotide-binding</keyword>
<dbReference type="AlphaFoldDB" id="Q7URC3"/>
<comment type="similarity">
    <text evidence="1">Belongs to the heat shock protein 70 family.</text>
</comment>
<dbReference type="InterPro" id="IPR018181">
    <property type="entry name" value="Heat_shock_70_CS"/>
</dbReference>
<dbReference type="InterPro" id="IPR021030">
    <property type="entry name" value="DUF3731"/>
</dbReference>
<evidence type="ECO:0000256" key="1">
    <source>
        <dbReference type="ARBA" id="ARBA00007381"/>
    </source>
</evidence>
<dbReference type="GO" id="GO:0140662">
    <property type="term" value="F:ATP-dependent protein folding chaperone"/>
    <property type="evidence" value="ECO:0007669"/>
    <property type="project" value="InterPro"/>
</dbReference>
<sequence>MECLSFGVMTNGVIATGNLNSTLAKKTSRNLDMNSRNPSDEHDDPLPPRYCIGIDLGTTNCVLAYVDTEASATDTGASPANANAEFTVHTFLVPQWVDLGVAESRSTLPSFHYTLHPSEKLPRSDAHDWLNPTDDALASCVGEYARIAGLLHPGRQIASAKSWLSHEGVDRTADLLPWHGDHDVPRRSPADASSSYLKHLADAWDAEHPDHPMSQQDIVITLPASFDEVARELTIRAAKMAGLPRIQLIEEPQAAFYAWLDRHRNEWQDLVQVGQLILVCDIGGGTTDLTLIRVRPADSNDQSNVVQFHRVAVGKHLILGGDNLDLAVAKAAEAKLGRTLSPRQWQQLLAAARQTKETFLSVPRPERTTIHLPGEGSSLIGGGLSVEMTAEEVDSLLLDGFFPDVEMECEVDSQQSGFQEVGLPYAADPAVTKHLAEFLREHRRTGLDDATADGTAADPSKLKESDQVNLVLFNGGVLTAPAIRERVIGSLTKWFSEPAVLESARLDLAVAQGAAHYAMVRRGHGVRIAANLARTYFMQIEQNPPRAVCVIPADAQAGQSFRIDQVPMDLRVGVPVSFPLWVSSTRLADRPGEVVDIDPNTMTPLPPIQTALKDRKRRDQSTMQIVIESELSEIGTVGLFCVSDAKRWRLEFDIRGTLETDRESHDYAGESAGIVDEETLDECRQLISRVFVEGTLKPSLLIKRLQTTIGTSRDQWPPALLRQLWESLMDVQENRRRSPAHESRWLNLAGFALRPGYGVAVDDWRTSQTWRMIYGKISHPDHQVRAESYVMWRRIAGGMTAGQQSQLATSLGRWLLAGTSNQDMAEANEAWRTIGSLERLPIDQKRSFATAVMESLDRKKASPLYPSLFWTLGRLASRVLAYGPLNLILPATDVSHWLQKLSHSPSLNTSDEATKRLAAFTITQMTRRCDDRFRDVDQPTRDRALSLLDRLGAPDHWIELVKNGGQLDHEEQQAVFGDTLPLGIELRG</sequence>
<dbReference type="STRING" id="243090.RB5755"/>
<name>Q7URC3_RHOBA</name>
<evidence type="ECO:0000313" key="5">
    <source>
        <dbReference type="EMBL" id="CAD74417.1"/>
    </source>
</evidence>
<dbReference type="GO" id="GO:0031072">
    <property type="term" value="F:heat shock protein binding"/>
    <property type="evidence" value="ECO:0000318"/>
    <property type="project" value="GO_Central"/>
</dbReference>
<keyword evidence="3" id="KW-0067">ATP-binding</keyword>
<protein>
    <submittedName>
        <fullName evidence="5">Probable chaperone protein DnaK</fullName>
    </submittedName>
</protein>
<dbReference type="Pfam" id="PF12531">
    <property type="entry name" value="DUF3731"/>
    <property type="match status" value="1"/>
</dbReference>
<dbReference type="GO" id="GO:0044183">
    <property type="term" value="F:protein folding chaperone"/>
    <property type="evidence" value="ECO:0000318"/>
    <property type="project" value="GO_Central"/>
</dbReference>
<evidence type="ECO:0000256" key="2">
    <source>
        <dbReference type="ARBA" id="ARBA00022741"/>
    </source>
</evidence>
<gene>
    <name evidence="5" type="primary">dnaK</name>
    <name evidence="5" type="ordered locus">RB5755</name>
</gene>
<dbReference type="GO" id="GO:0042026">
    <property type="term" value="P:protein refolding"/>
    <property type="evidence" value="ECO:0000318"/>
    <property type="project" value="GO_Central"/>
</dbReference>
<dbReference type="Pfam" id="PF00012">
    <property type="entry name" value="HSP70"/>
    <property type="match status" value="1"/>
</dbReference>
<dbReference type="PATRIC" id="fig|243090.15.peg.2768"/>
<dbReference type="KEGG" id="rba:RB5755"/>
<dbReference type="CDD" id="cd10170">
    <property type="entry name" value="ASKHA_NBD_HSP70"/>
    <property type="match status" value="1"/>
</dbReference>
<dbReference type="PROSITE" id="PS00297">
    <property type="entry name" value="HSP70_1"/>
    <property type="match status" value="1"/>
</dbReference>
<dbReference type="OrthoDB" id="9760742at2"/>
<keyword evidence="6" id="KW-1185">Reference proteome</keyword>
<dbReference type="InterPro" id="IPR013126">
    <property type="entry name" value="Hsp_70_fam"/>
</dbReference>
<dbReference type="InParanoid" id="Q7URC3"/>
<dbReference type="eggNOG" id="COG0443">
    <property type="taxonomic scope" value="Bacteria"/>
</dbReference>
<evidence type="ECO:0000313" key="6">
    <source>
        <dbReference type="Proteomes" id="UP000001025"/>
    </source>
</evidence>
<dbReference type="EMBL" id="BX294142">
    <property type="protein sequence ID" value="CAD74417.1"/>
    <property type="molecule type" value="Genomic_DNA"/>
</dbReference>
<dbReference type="SUPFAM" id="SSF53067">
    <property type="entry name" value="Actin-like ATPase domain"/>
    <property type="match status" value="2"/>
</dbReference>
<feature type="compositionally biased region" description="Polar residues" evidence="4">
    <location>
        <begin position="27"/>
        <end position="37"/>
    </location>
</feature>
<dbReference type="InterPro" id="IPR043129">
    <property type="entry name" value="ATPase_NBD"/>
</dbReference>
<dbReference type="HOGENOM" id="CLU_013948_0_0_0"/>
<evidence type="ECO:0000256" key="3">
    <source>
        <dbReference type="ARBA" id="ARBA00022840"/>
    </source>
</evidence>
<accession>Q7URC3</accession>
<dbReference type="PANTHER" id="PTHR19375">
    <property type="entry name" value="HEAT SHOCK PROTEIN 70KDA"/>
    <property type="match status" value="1"/>
</dbReference>
<dbReference type="GO" id="GO:0005524">
    <property type="term" value="F:ATP binding"/>
    <property type="evidence" value="ECO:0007669"/>
    <property type="project" value="UniProtKB-KW"/>
</dbReference>
<reference evidence="5 6" key="1">
    <citation type="journal article" date="2003" name="Proc. Natl. Acad. Sci. U.S.A.">
        <title>Complete genome sequence of the marine planctomycete Pirellula sp. strain 1.</title>
        <authorList>
            <person name="Gloeckner F.O."/>
            <person name="Kube M."/>
            <person name="Bauer M."/>
            <person name="Teeling H."/>
            <person name="Lombardot T."/>
            <person name="Ludwig W."/>
            <person name="Gade D."/>
            <person name="Beck A."/>
            <person name="Borzym K."/>
            <person name="Heitmann K."/>
            <person name="Rabus R."/>
            <person name="Schlesner H."/>
            <person name="Amann R."/>
            <person name="Reinhardt R."/>
        </authorList>
    </citation>
    <scope>NUCLEOTIDE SEQUENCE [LARGE SCALE GENOMIC DNA]</scope>
    <source>
        <strain evidence="6">DSM 10527 / NCIMB 13988 / SH1</strain>
    </source>
</reference>
<organism evidence="5 6">
    <name type="scientific">Rhodopirellula baltica (strain DSM 10527 / NCIMB 13988 / SH1)</name>
    <dbReference type="NCBI Taxonomy" id="243090"/>
    <lineage>
        <taxon>Bacteria</taxon>
        <taxon>Pseudomonadati</taxon>
        <taxon>Planctomycetota</taxon>
        <taxon>Planctomycetia</taxon>
        <taxon>Pirellulales</taxon>
        <taxon>Pirellulaceae</taxon>
        <taxon>Rhodopirellula</taxon>
    </lineage>
</organism>
<dbReference type="EnsemblBacteria" id="CAD74417">
    <property type="protein sequence ID" value="CAD74417"/>
    <property type="gene ID" value="RB5755"/>
</dbReference>
<dbReference type="Proteomes" id="UP000001025">
    <property type="component" value="Chromosome"/>
</dbReference>
<dbReference type="Gene3D" id="3.90.640.10">
    <property type="entry name" value="Actin, Chain A, domain 4"/>
    <property type="match status" value="1"/>
</dbReference>
<dbReference type="Gene3D" id="3.30.420.40">
    <property type="match status" value="2"/>
</dbReference>
<evidence type="ECO:0000256" key="4">
    <source>
        <dbReference type="SAM" id="MobiDB-lite"/>
    </source>
</evidence>
<dbReference type="GO" id="GO:0016887">
    <property type="term" value="F:ATP hydrolysis activity"/>
    <property type="evidence" value="ECO:0000318"/>
    <property type="project" value="GO_Central"/>
</dbReference>